<accession>A0ABV6VMU1</accession>
<proteinExistence type="inferred from homology"/>
<dbReference type="EMBL" id="JBHFAB010000001">
    <property type="protein sequence ID" value="MFC1415066.1"/>
    <property type="molecule type" value="Genomic_DNA"/>
</dbReference>
<dbReference type="RefSeq" id="WP_380530146.1">
    <property type="nucleotide sequence ID" value="NZ_JBHFAB010000001.1"/>
</dbReference>
<evidence type="ECO:0000256" key="1">
    <source>
        <dbReference type="ARBA" id="ARBA00004651"/>
    </source>
</evidence>
<keyword evidence="10" id="KW-1185">Reference proteome</keyword>
<feature type="transmembrane region" description="Helical" evidence="8">
    <location>
        <begin position="95"/>
        <end position="115"/>
    </location>
</feature>
<reference evidence="9 10" key="1">
    <citation type="submission" date="2024-09" db="EMBL/GenBank/DDBJ databases">
        <authorList>
            <person name="Lee S.D."/>
        </authorList>
    </citation>
    <scope>NUCLEOTIDE SEQUENCE [LARGE SCALE GENOMIC DNA]</scope>
    <source>
        <strain evidence="9 10">N8-3</strain>
    </source>
</reference>
<evidence type="ECO:0000313" key="9">
    <source>
        <dbReference type="EMBL" id="MFC1415066.1"/>
    </source>
</evidence>
<sequence>MDGYLLAFAVLGLAAFAQTVAGFGFALIAVPLLSAVGPARTAVVAVTLVSLALTAVTTAAERRQVSWPVTLRLCVPAVLGMPLGLVALARLPDALLGAVIAVVVCGSSLAVWRGWRLRPTAGRIGAIGFLSGVLLTSTGTNGPPLVACLQALRLDPRGFRATSAAALTLSGAVGVAGFLAAGQISAGAWALSGTGLAACAVGGLLGNLVFRRIDAAGFRRIVLSALLVSALVAVAGAALG</sequence>
<evidence type="ECO:0000256" key="3">
    <source>
        <dbReference type="ARBA" id="ARBA00022448"/>
    </source>
</evidence>
<feature type="transmembrane region" description="Helical" evidence="8">
    <location>
        <begin position="69"/>
        <end position="89"/>
    </location>
</feature>
<gene>
    <name evidence="9" type="ORF">ACEZDE_00170</name>
</gene>
<keyword evidence="7 8" id="KW-0472">Membrane</keyword>
<protein>
    <recommendedName>
        <fullName evidence="8">Probable membrane transporter protein</fullName>
    </recommendedName>
</protein>
<evidence type="ECO:0000256" key="8">
    <source>
        <dbReference type="RuleBase" id="RU363041"/>
    </source>
</evidence>
<comment type="similarity">
    <text evidence="2 8">Belongs to the 4-toluene sulfonate uptake permease (TSUP) (TC 2.A.102) family.</text>
</comment>
<evidence type="ECO:0000256" key="5">
    <source>
        <dbReference type="ARBA" id="ARBA00022692"/>
    </source>
</evidence>
<feature type="transmembrane region" description="Helical" evidence="8">
    <location>
        <begin position="187"/>
        <end position="209"/>
    </location>
</feature>
<feature type="transmembrane region" description="Helical" evidence="8">
    <location>
        <begin position="221"/>
        <end position="239"/>
    </location>
</feature>
<dbReference type="InterPro" id="IPR052017">
    <property type="entry name" value="TSUP"/>
</dbReference>
<dbReference type="PANTHER" id="PTHR30269:SF37">
    <property type="entry name" value="MEMBRANE TRANSPORTER PROTEIN"/>
    <property type="match status" value="1"/>
</dbReference>
<dbReference type="Pfam" id="PF01925">
    <property type="entry name" value="TauE"/>
    <property type="match status" value="1"/>
</dbReference>
<keyword evidence="5 8" id="KW-0812">Transmembrane</keyword>
<comment type="subcellular location">
    <subcellularLocation>
        <location evidence="1 8">Cell membrane</location>
        <topology evidence="1 8">Multi-pass membrane protein</topology>
    </subcellularLocation>
</comment>
<evidence type="ECO:0000313" key="10">
    <source>
        <dbReference type="Proteomes" id="UP001592531"/>
    </source>
</evidence>
<comment type="caution">
    <text evidence="9">The sequence shown here is derived from an EMBL/GenBank/DDBJ whole genome shotgun (WGS) entry which is preliminary data.</text>
</comment>
<organism evidence="9 10">
    <name type="scientific">Streptacidiphilus cavernicola</name>
    <dbReference type="NCBI Taxonomy" id="3342716"/>
    <lineage>
        <taxon>Bacteria</taxon>
        <taxon>Bacillati</taxon>
        <taxon>Actinomycetota</taxon>
        <taxon>Actinomycetes</taxon>
        <taxon>Kitasatosporales</taxon>
        <taxon>Streptomycetaceae</taxon>
        <taxon>Streptacidiphilus</taxon>
    </lineage>
</organism>
<dbReference type="PANTHER" id="PTHR30269">
    <property type="entry name" value="TRANSMEMBRANE PROTEIN YFCA"/>
    <property type="match status" value="1"/>
</dbReference>
<feature type="transmembrane region" description="Helical" evidence="8">
    <location>
        <begin position="38"/>
        <end position="57"/>
    </location>
</feature>
<dbReference type="InterPro" id="IPR002781">
    <property type="entry name" value="TM_pro_TauE-like"/>
</dbReference>
<evidence type="ECO:0000256" key="4">
    <source>
        <dbReference type="ARBA" id="ARBA00022475"/>
    </source>
</evidence>
<keyword evidence="3" id="KW-0813">Transport</keyword>
<keyword evidence="6 8" id="KW-1133">Transmembrane helix</keyword>
<evidence type="ECO:0000256" key="6">
    <source>
        <dbReference type="ARBA" id="ARBA00022989"/>
    </source>
</evidence>
<evidence type="ECO:0000256" key="2">
    <source>
        <dbReference type="ARBA" id="ARBA00009142"/>
    </source>
</evidence>
<feature type="transmembrane region" description="Helical" evidence="8">
    <location>
        <begin position="161"/>
        <end position="181"/>
    </location>
</feature>
<dbReference type="Proteomes" id="UP001592531">
    <property type="component" value="Unassembled WGS sequence"/>
</dbReference>
<name>A0ABV6VMU1_9ACTN</name>
<keyword evidence="4 8" id="KW-1003">Cell membrane</keyword>
<evidence type="ECO:0000256" key="7">
    <source>
        <dbReference type="ARBA" id="ARBA00023136"/>
    </source>
</evidence>